<keyword evidence="4" id="KW-1185">Reference proteome</keyword>
<sequence length="140" mass="15201">MLPESARAVLESNALAHLVTLGQDGAPQVTIVWVGLDGDEIVSGHLMQHQKVRNIRNDGRVVLSLETPNINEMGLQEYLVIYGTARITEGGAPELLQRLAHTYLGPEVKFPPFDNPPPGFVTRIKVDRVAGVGPWVSQGS</sequence>
<keyword evidence="1" id="KW-0560">Oxidoreductase</keyword>
<dbReference type="InterPro" id="IPR019920">
    <property type="entry name" value="F420-binding_dom_put"/>
</dbReference>
<dbReference type="RefSeq" id="WP_167976593.1">
    <property type="nucleotide sequence ID" value="NZ_VSRL01000100.1"/>
</dbReference>
<dbReference type="Proteomes" id="UP001515943">
    <property type="component" value="Unassembled WGS sequence"/>
</dbReference>
<reference evidence="3 4" key="1">
    <citation type="submission" date="2019-08" db="EMBL/GenBank/DDBJ databases">
        <title>Lentzea from Indian Himalayas.</title>
        <authorList>
            <person name="Mandal S."/>
            <person name="Mallick Gupta A."/>
            <person name="Maiti P.K."/>
            <person name="Sarkar J."/>
            <person name="Mandal S."/>
        </authorList>
    </citation>
    <scope>NUCLEOTIDE SEQUENCE [LARGE SCALE GENOMIC DNA]</scope>
    <source>
        <strain evidence="3 4">PSKA42</strain>
    </source>
</reference>
<evidence type="ECO:0000313" key="3">
    <source>
        <dbReference type="EMBL" id="NKE59936.1"/>
    </source>
</evidence>
<evidence type="ECO:0000313" key="4">
    <source>
        <dbReference type="Proteomes" id="UP001515943"/>
    </source>
</evidence>
<accession>A0ABX1FML5</accession>
<organism evidence="3 4">
    <name type="scientific">Lentzea indica</name>
    <dbReference type="NCBI Taxonomy" id="2604800"/>
    <lineage>
        <taxon>Bacteria</taxon>
        <taxon>Bacillati</taxon>
        <taxon>Actinomycetota</taxon>
        <taxon>Actinomycetes</taxon>
        <taxon>Pseudonocardiales</taxon>
        <taxon>Pseudonocardiaceae</taxon>
        <taxon>Lentzea</taxon>
    </lineage>
</organism>
<comment type="caution">
    <text evidence="3">The sequence shown here is derived from an EMBL/GenBank/DDBJ whole genome shotgun (WGS) entry which is preliminary data.</text>
</comment>
<dbReference type="InterPro" id="IPR052019">
    <property type="entry name" value="F420H2_bilvrd_red/Heme_oxyg"/>
</dbReference>
<dbReference type="SUPFAM" id="SSF50475">
    <property type="entry name" value="FMN-binding split barrel"/>
    <property type="match status" value="1"/>
</dbReference>
<dbReference type="PANTHER" id="PTHR35176">
    <property type="entry name" value="HEME OXYGENASE HI_0854-RELATED"/>
    <property type="match status" value="1"/>
</dbReference>
<dbReference type="Pfam" id="PF01243">
    <property type="entry name" value="PNPOx_N"/>
    <property type="match status" value="1"/>
</dbReference>
<dbReference type="EMBL" id="VSRL01000100">
    <property type="protein sequence ID" value="NKE59936.1"/>
    <property type="molecule type" value="Genomic_DNA"/>
</dbReference>
<dbReference type="InterPro" id="IPR012349">
    <property type="entry name" value="Split_barrel_FMN-bd"/>
</dbReference>
<dbReference type="Gene3D" id="2.30.110.10">
    <property type="entry name" value="Electron Transport, Fmn-binding Protein, Chain A"/>
    <property type="match status" value="1"/>
</dbReference>
<evidence type="ECO:0000259" key="2">
    <source>
        <dbReference type="Pfam" id="PF01243"/>
    </source>
</evidence>
<feature type="domain" description="Pyridoxamine 5'-phosphate oxidase N-terminal" evidence="2">
    <location>
        <begin position="3"/>
        <end position="130"/>
    </location>
</feature>
<proteinExistence type="predicted"/>
<evidence type="ECO:0000256" key="1">
    <source>
        <dbReference type="ARBA" id="ARBA00023002"/>
    </source>
</evidence>
<dbReference type="InterPro" id="IPR011576">
    <property type="entry name" value="Pyridox_Oxase_N"/>
</dbReference>
<name>A0ABX1FML5_9PSEU</name>
<protein>
    <submittedName>
        <fullName evidence="3">PPOX class F420-dependent oxidoreductase</fullName>
    </submittedName>
</protein>
<gene>
    <name evidence="3" type="ORF">FXN61_25280</name>
</gene>
<dbReference type="NCBIfam" id="TIGR03618">
    <property type="entry name" value="Rv1155_F420"/>
    <property type="match status" value="1"/>
</dbReference>
<dbReference type="PANTHER" id="PTHR35176:SF6">
    <property type="entry name" value="HEME OXYGENASE HI_0854-RELATED"/>
    <property type="match status" value="1"/>
</dbReference>